<dbReference type="Gene3D" id="3.30.720.110">
    <property type="match status" value="1"/>
</dbReference>
<dbReference type="CDD" id="cd06588">
    <property type="entry name" value="PhnB_like"/>
    <property type="match status" value="2"/>
</dbReference>
<evidence type="ECO:0000313" key="3">
    <source>
        <dbReference type="Proteomes" id="UP000235739"/>
    </source>
</evidence>
<reference evidence="2 3" key="1">
    <citation type="journal article" date="2017" name="Elife">
        <title>Extensive horizontal gene transfer in cheese-associated bacteria.</title>
        <authorList>
            <person name="Bonham K.S."/>
            <person name="Wolfe B.E."/>
            <person name="Dutton R.J."/>
        </authorList>
    </citation>
    <scope>NUCLEOTIDE SEQUENCE [LARGE SCALE GENOMIC DNA]</scope>
    <source>
        <strain evidence="2 3">JB182</strain>
    </source>
</reference>
<dbReference type="Gene3D" id="3.10.180.10">
    <property type="entry name" value="2,3-Dihydroxybiphenyl 1,2-Dioxygenase, domain 1"/>
    <property type="match status" value="1"/>
</dbReference>
<gene>
    <name evidence="2" type="ORF">CIK84_04230</name>
</gene>
<dbReference type="EMBL" id="PNQX01000001">
    <property type="protein sequence ID" value="PMQ20801.1"/>
    <property type="molecule type" value="Genomic_DNA"/>
</dbReference>
<comment type="caution">
    <text evidence="2">The sequence shown here is derived from an EMBL/GenBank/DDBJ whole genome shotgun (WGS) entry which is preliminary data.</text>
</comment>
<dbReference type="InterPro" id="IPR028973">
    <property type="entry name" value="PhnB-like"/>
</dbReference>
<evidence type="ECO:0000313" key="2">
    <source>
        <dbReference type="EMBL" id="PMQ20801.1"/>
    </source>
</evidence>
<dbReference type="PANTHER" id="PTHR33990">
    <property type="entry name" value="PROTEIN YJDN-RELATED"/>
    <property type="match status" value="1"/>
</dbReference>
<dbReference type="InterPro" id="IPR029068">
    <property type="entry name" value="Glyas_Bleomycin-R_OHBP_Dase"/>
</dbReference>
<organism evidence="2 3">
    <name type="scientific">Glutamicibacter arilaitensis</name>
    <dbReference type="NCBI Taxonomy" id="256701"/>
    <lineage>
        <taxon>Bacteria</taxon>
        <taxon>Bacillati</taxon>
        <taxon>Actinomycetota</taxon>
        <taxon>Actinomycetes</taxon>
        <taxon>Micrococcales</taxon>
        <taxon>Micrococcaceae</taxon>
        <taxon>Glutamicibacter</taxon>
    </lineage>
</organism>
<accession>A0A2N7S3S9</accession>
<dbReference type="AlphaFoldDB" id="A0A2N7S3S9"/>
<protein>
    <recommendedName>
        <fullName evidence="1">PhnB-like domain-containing protein</fullName>
    </recommendedName>
</protein>
<evidence type="ECO:0000259" key="1">
    <source>
        <dbReference type="Pfam" id="PF06983"/>
    </source>
</evidence>
<name>A0A2N7S3S9_9MICC</name>
<dbReference type="Pfam" id="PF06983">
    <property type="entry name" value="3-dmu-9_3-mt"/>
    <property type="match status" value="2"/>
</dbReference>
<proteinExistence type="predicted"/>
<dbReference type="RefSeq" id="WP_102597560.1">
    <property type="nucleotide sequence ID" value="NZ_JBQDJG010000001.1"/>
</dbReference>
<feature type="domain" description="PhnB-like" evidence="1">
    <location>
        <begin position="2"/>
        <end position="132"/>
    </location>
</feature>
<sequence>MQKLTVNLWMQGNAEEAGQFYASALPQARTEIESRYPTEGLLDFQQPFAGKALTVSLWVRETKITMINAGGEFSPNPSISIILCFNADDRASLESTWTALMEGGSALMPLDSYPFSARYGWVTDKYGVSWQLMESDEPVAVAEPVIPSLMFGGEAQNRAAEAIEFYGQVLGAQLDSAFPYGQATESATAEALMFAQFTLGDDCVAAMDSAVPQDVSFTPGVSLEWPCADQAEIDRIWQALSAVPEAEACGWLTDRFGVSWQIVPENMGELMERPDAFEHMLSMKKLVIDEF</sequence>
<dbReference type="SUPFAM" id="SSF54593">
    <property type="entry name" value="Glyoxalase/Bleomycin resistance protein/Dihydroxybiphenyl dioxygenase"/>
    <property type="match status" value="2"/>
</dbReference>
<dbReference type="Gene3D" id="3.30.720.100">
    <property type="match status" value="1"/>
</dbReference>
<feature type="domain" description="PhnB-like" evidence="1">
    <location>
        <begin position="145"/>
        <end position="263"/>
    </location>
</feature>
<dbReference type="Proteomes" id="UP000235739">
    <property type="component" value="Unassembled WGS sequence"/>
</dbReference>